<comment type="catalytic activity">
    <reaction evidence="7 8">
        <text>L-threonylcarbamoyladenylate + adenosine(37) in tRNA = N(6)-L-threonylcarbamoyladenosine(37) in tRNA + AMP + H(+)</text>
        <dbReference type="Rhea" id="RHEA:37059"/>
        <dbReference type="Rhea" id="RHEA-COMP:10162"/>
        <dbReference type="Rhea" id="RHEA-COMP:10163"/>
        <dbReference type="ChEBI" id="CHEBI:15378"/>
        <dbReference type="ChEBI" id="CHEBI:73682"/>
        <dbReference type="ChEBI" id="CHEBI:74411"/>
        <dbReference type="ChEBI" id="CHEBI:74418"/>
        <dbReference type="ChEBI" id="CHEBI:456215"/>
        <dbReference type="EC" id="2.3.1.234"/>
    </reaction>
</comment>
<name>A0A1W1HBS1_9BACT</name>
<organism evidence="11 12">
    <name type="scientific">Desulfamplus magnetovallimortis</name>
    <dbReference type="NCBI Taxonomy" id="1246637"/>
    <lineage>
        <taxon>Bacteria</taxon>
        <taxon>Pseudomonadati</taxon>
        <taxon>Thermodesulfobacteriota</taxon>
        <taxon>Desulfobacteria</taxon>
        <taxon>Desulfobacterales</taxon>
        <taxon>Desulfobacteraceae</taxon>
        <taxon>Desulfamplus</taxon>
    </lineage>
</organism>
<accession>A0A1W1HBS1</accession>
<evidence type="ECO:0000259" key="10">
    <source>
        <dbReference type="Pfam" id="PF00814"/>
    </source>
</evidence>
<keyword evidence="5 8" id="KW-0408">Iron</keyword>
<feature type="binding site" evidence="8">
    <location>
        <position position="279"/>
    </location>
    <ligand>
        <name>substrate</name>
    </ligand>
</feature>
<dbReference type="Pfam" id="PF00814">
    <property type="entry name" value="TsaD"/>
    <property type="match status" value="1"/>
</dbReference>
<dbReference type="PANTHER" id="PTHR11735">
    <property type="entry name" value="TRNA N6-ADENOSINE THREONYLCARBAMOYLTRANSFERASE"/>
    <property type="match status" value="1"/>
</dbReference>
<keyword evidence="4 8" id="KW-0479">Metal-binding</keyword>
<dbReference type="Proteomes" id="UP000191931">
    <property type="component" value="Unassembled WGS sequence"/>
</dbReference>
<dbReference type="NCBIfam" id="TIGR03723">
    <property type="entry name" value="T6A_TsaD_YgjD"/>
    <property type="match status" value="1"/>
</dbReference>
<evidence type="ECO:0000256" key="4">
    <source>
        <dbReference type="ARBA" id="ARBA00022723"/>
    </source>
</evidence>
<dbReference type="AlphaFoldDB" id="A0A1W1HBS1"/>
<feature type="binding site" evidence="8">
    <location>
        <position position="167"/>
    </location>
    <ligand>
        <name>substrate</name>
    </ligand>
</feature>
<sequence length="375" mass="39933">MIILGVESSCDETAAAVIENGTVIRSSVVSSQVATHHKYGGVVPELASRMHVESILPVVTEAISSAGVKMDDIEGVAVTRGPGLIGALLVGFSFAKAFAWARGIPWTGVNHLEGHIYSVLLSDDPPPFPFVVLLASGGHTNLYHVTSFNDFELMGQTRDDAAGEAFDKVAKMLGLGYPGGAVIEKLAQTGEPSAIAFPRSFLEKESFDFSFSGLKSAVLRYIHENNVDIDSPDDKEGIKADIAASFQDSVVDVLSHKLIHAAVSRGVAHIAVAGGVAANGVLRKRLDELISSQPSSDGNGNKSLWSNSPATPGHENKGIFRGNCSFKYESMKLHTPSIELCGDNAAMIAARGYRMILDGNLCNLDHDVFSRTRIK</sequence>
<keyword evidence="3 8" id="KW-0819">tRNA processing</keyword>
<evidence type="ECO:0000256" key="1">
    <source>
        <dbReference type="ARBA" id="ARBA00022490"/>
    </source>
</evidence>
<gene>
    <name evidence="11" type="primary">gcp</name>
    <name evidence="8" type="synonym">tsaD</name>
    <name evidence="11" type="ORF">MTBBW1_20025</name>
</gene>
<dbReference type="GO" id="GO:0061711">
    <property type="term" value="F:tRNA N(6)-L-threonylcarbamoyladenine synthase activity"/>
    <property type="evidence" value="ECO:0007669"/>
    <property type="project" value="UniProtKB-EC"/>
</dbReference>
<evidence type="ECO:0000256" key="8">
    <source>
        <dbReference type="HAMAP-Rule" id="MF_01445"/>
    </source>
</evidence>
<dbReference type="GO" id="GO:0005737">
    <property type="term" value="C:cytoplasm"/>
    <property type="evidence" value="ECO:0007669"/>
    <property type="project" value="UniProtKB-SubCell"/>
</dbReference>
<dbReference type="PRINTS" id="PR00789">
    <property type="entry name" value="OSIALOPTASE"/>
</dbReference>
<evidence type="ECO:0000313" key="11">
    <source>
        <dbReference type="EMBL" id="SLM29828.1"/>
    </source>
</evidence>
<evidence type="ECO:0000256" key="9">
    <source>
        <dbReference type="SAM" id="MobiDB-lite"/>
    </source>
</evidence>
<dbReference type="CDD" id="cd24133">
    <property type="entry name" value="ASKHA_NBD_TsaD_bac"/>
    <property type="match status" value="1"/>
</dbReference>
<dbReference type="PANTHER" id="PTHR11735:SF6">
    <property type="entry name" value="TRNA N6-ADENOSINE THREONYLCARBAMOYLTRANSFERASE, MITOCHONDRIAL"/>
    <property type="match status" value="1"/>
</dbReference>
<dbReference type="GO" id="GO:0002949">
    <property type="term" value="P:tRNA threonylcarbamoyladenosine modification"/>
    <property type="evidence" value="ECO:0007669"/>
    <property type="project" value="UniProtKB-UniRule"/>
</dbReference>
<dbReference type="InterPro" id="IPR000905">
    <property type="entry name" value="Gcp-like_dom"/>
</dbReference>
<feature type="region of interest" description="Disordered" evidence="9">
    <location>
        <begin position="292"/>
        <end position="312"/>
    </location>
</feature>
<feature type="binding site" evidence="8">
    <location>
        <position position="115"/>
    </location>
    <ligand>
        <name>Fe cation</name>
        <dbReference type="ChEBI" id="CHEBI:24875"/>
    </ligand>
</feature>
<keyword evidence="12" id="KW-1185">Reference proteome</keyword>
<keyword evidence="6 8" id="KW-0012">Acyltransferase</keyword>
<protein>
    <recommendedName>
        <fullName evidence="8">tRNA N6-adenosine threonylcarbamoyltransferase</fullName>
        <ecNumber evidence="8">2.3.1.234</ecNumber>
    </recommendedName>
    <alternativeName>
        <fullName evidence="8">N6-L-threonylcarbamoyladenine synthase</fullName>
        <shortName evidence="8">t(6)A synthase</shortName>
    </alternativeName>
    <alternativeName>
        <fullName evidence="8">t(6)A37 threonylcarbamoyladenosine biosynthesis protein TsaD</fullName>
    </alternativeName>
    <alternativeName>
        <fullName evidence="8">tRNA threonylcarbamoyladenosine biosynthesis protein TsaD</fullName>
    </alternativeName>
</protein>
<dbReference type="EMBL" id="FWEV01000112">
    <property type="protein sequence ID" value="SLM29828.1"/>
    <property type="molecule type" value="Genomic_DNA"/>
</dbReference>
<feature type="binding site" evidence="8">
    <location>
        <position position="180"/>
    </location>
    <ligand>
        <name>substrate</name>
    </ligand>
</feature>
<evidence type="ECO:0000256" key="7">
    <source>
        <dbReference type="ARBA" id="ARBA00048117"/>
    </source>
</evidence>
<dbReference type="SUPFAM" id="SSF53067">
    <property type="entry name" value="Actin-like ATPase domain"/>
    <property type="match status" value="2"/>
</dbReference>
<dbReference type="InterPro" id="IPR022450">
    <property type="entry name" value="TsaD"/>
</dbReference>
<evidence type="ECO:0000256" key="3">
    <source>
        <dbReference type="ARBA" id="ARBA00022694"/>
    </source>
</evidence>
<dbReference type="GO" id="GO:0005506">
    <property type="term" value="F:iron ion binding"/>
    <property type="evidence" value="ECO:0007669"/>
    <property type="project" value="UniProtKB-UniRule"/>
</dbReference>
<feature type="binding site" evidence="8">
    <location>
        <begin position="134"/>
        <end position="138"/>
    </location>
    <ligand>
        <name>substrate</name>
    </ligand>
</feature>
<feature type="binding site" evidence="8">
    <location>
        <position position="343"/>
    </location>
    <ligand>
        <name>Fe cation</name>
        <dbReference type="ChEBI" id="CHEBI:24875"/>
    </ligand>
</feature>
<comment type="subcellular location">
    <subcellularLocation>
        <location evidence="8">Cytoplasm</location>
    </subcellularLocation>
</comment>
<comment type="similarity">
    <text evidence="8">Belongs to the KAE1 / TsaD family.</text>
</comment>
<dbReference type="NCBIfam" id="TIGR00329">
    <property type="entry name" value="gcp_kae1"/>
    <property type="match status" value="1"/>
</dbReference>
<dbReference type="InterPro" id="IPR017861">
    <property type="entry name" value="KAE1/TsaD"/>
</dbReference>
<feature type="binding site" evidence="8">
    <location>
        <position position="111"/>
    </location>
    <ligand>
        <name>Fe cation</name>
        <dbReference type="ChEBI" id="CHEBI:24875"/>
    </ligand>
</feature>
<evidence type="ECO:0000256" key="5">
    <source>
        <dbReference type="ARBA" id="ARBA00023004"/>
    </source>
</evidence>
<feature type="domain" description="Gcp-like" evidence="10">
    <location>
        <begin position="24"/>
        <end position="288"/>
    </location>
</feature>
<dbReference type="RefSeq" id="WP_080797689.1">
    <property type="nucleotide sequence ID" value="NZ_LT828540.1"/>
</dbReference>
<evidence type="ECO:0000313" key="12">
    <source>
        <dbReference type="Proteomes" id="UP000191931"/>
    </source>
</evidence>
<dbReference type="InterPro" id="IPR043129">
    <property type="entry name" value="ATPase_NBD"/>
</dbReference>
<feature type="binding site" evidence="8">
    <location>
        <position position="184"/>
    </location>
    <ligand>
        <name>substrate</name>
    </ligand>
</feature>
<comment type="function">
    <text evidence="8">Required for the formation of a threonylcarbamoyl group on adenosine at position 37 (t(6)A37) in tRNAs that read codons beginning with adenine. Is involved in the transfer of the threonylcarbamoyl moiety of threonylcarbamoyl-AMP (TC-AMP) to the N6 group of A37, together with TsaE and TsaB. TsaD likely plays a direct catalytic role in this reaction.</text>
</comment>
<dbReference type="Gene3D" id="3.30.420.40">
    <property type="match status" value="2"/>
</dbReference>
<keyword evidence="1 8" id="KW-0963">Cytoplasm</keyword>
<dbReference type="STRING" id="1246637.MTBBW1_20025"/>
<evidence type="ECO:0000256" key="2">
    <source>
        <dbReference type="ARBA" id="ARBA00022679"/>
    </source>
</evidence>
<dbReference type="FunFam" id="3.30.420.40:FF:000012">
    <property type="entry name" value="tRNA N6-adenosine threonylcarbamoyltransferase"/>
    <property type="match status" value="1"/>
</dbReference>
<comment type="cofactor">
    <cofactor evidence="8">
        <name>Fe(2+)</name>
        <dbReference type="ChEBI" id="CHEBI:29033"/>
    </cofactor>
    <text evidence="8">Binds 1 Fe(2+) ion per subunit.</text>
</comment>
<proteinExistence type="inferred from homology"/>
<reference evidence="11 12" key="1">
    <citation type="submission" date="2017-03" db="EMBL/GenBank/DDBJ databases">
        <authorList>
            <person name="Afonso C.L."/>
            <person name="Miller P.J."/>
            <person name="Scott M.A."/>
            <person name="Spackman E."/>
            <person name="Goraichik I."/>
            <person name="Dimitrov K.M."/>
            <person name="Suarez D.L."/>
            <person name="Swayne D.E."/>
        </authorList>
    </citation>
    <scope>NUCLEOTIDE SEQUENCE [LARGE SCALE GENOMIC DNA]</scope>
    <source>
        <strain evidence="11">PRJEB14757</strain>
    </source>
</reference>
<dbReference type="EC" id="2.3.1.234" evidence="8"/>
<dbReference type="FunFam" id="3.30.420.40:FF:000040">
    <property type="entry name" value="tRNA N6-adenosine threonylcarbamoyltransferase"/>
    <property type="match status" value="1"/>
</dbReference>
<keyword evidence="2 8" id="KW-0808">Transferase</keyword>
<dbReference type="HAMAP" id="MF_01445">
    <property type="entry name" value="TsaD"/>
    <property type="match status" value="1"/>
</dbReference>
<feature type="compositionally biased region" description="Polar residues" evidence="9">
    <location>
        <begin position="292"/>
        <end position="310"/>
    </location>
</feature>
<evidence type="ECO:0000256" key="6">
    <source>
        <dbReference type="ARBA" id="ARBA00023315"/>
    </source>
</evidence>